<proteinExistence type="predicted"/>
<evidence type="ECO:0000313" key="1">
    <source>
        <dbReference type="EMBL" id="QJA47629.1"/>
    </source>
</evidence>
<sequence>MQIEQGLMTYLLAQSGITDLVGQRIFFVKAAQDVEKPYLVLTKVTGPRESSHDGASGLAHPRFQVSVFAETYAGAKVIALAVQAALEGYQGLMDEVYVDGVFYDDENDFYEDDTKLYHVASDYIIWHGE</sequence>
<dbReference type="EMBL" id="MT142519">
    <property type="protein sequence ID" value="QJA83842.1"/>
    <property type="molecule type" value="Genomic_DNA"/>
</dbReference>
<dbReference type="InterPro" id="IPR053745">
    <property type="entry name" value="Viral_Tail_Comp_sf"/>
</dbReference>
<accession>A0A6H1ZJI8</accession>
<dbReference type="EMBL" id="MT141466">
    <property type="protein sequence ID" value="QJA62266.1"/>
    <property type="molecule type" value="Genomic_DNA"/>
</dbReference>
<dbReference type="EMBL" id="MT144051">
    <property type="protein sequence ID" value="QJA47629.1"/>
    <property type="molecule type" value="Genomic_DNA"/>
</dbReference>
<dbReference type="InterPro" id="IPR021508">
    <property type="entry name" value="Gp17-like"/>
</dbReference>
<evidence type="ECO:0000313" key="4">
    <source>
        <dbReference type="EMBL" id="QJH96504.1"/>
    </source>
</evidence>
<protein>
    <recommendedName>
        <fullName evidence="5">DUF3168 domain-containing protein</fullName>
    </recommendedName>
</protein>
<evidence type="ECO:0000313" key="3">
    <source>
        <dbReference type="EMBL" id="QJA83842.1"/>
    </source>
</evidence>
<organism evidence="1">
    <name type="scientific">viral metagenome</name>
    <dbReference type="NCBI Taxonomy" id="1070528"/>
    <lineage>
        <taxon>unclassified sequences</taxon>
        <taxon>metagenomes</taxon>
        <taxon>organismal metagenomes</taxon>
    </lineage>
</organism>
<name>A0A6H1ZJI8_9ZZZZ</name>
<evidence type="ECO:0000313" key="2">
    <source>
        <dbReference type="EMBL" id="QJA62266.1"/>
    </source>
</evidence>
<dbReference type="Pfam" id="PF11367">
    <property type="entry name" value="Tail_completion_gp17"/>
    <property type="match status" value="1"/>
</dbReference>
<dbReference type="Gene3D" id="3.30.2000.30">
    <property type="match status" value="1"/>
</dbReference>
<gene>
    <name evidence="3" type="ORF">MM415A00250_0020</name>
    <name evidence="2" type="ORF">MM415B00805_0010</name>
    <name evidence="1" type="ORF">TM448A00708_0002</name>
    <name evidence="4" type="ORF">TM448B00745_0019</name>
</gene>
<reference evidence="1" key="1">
    <citation type="submission" date="2020-03" db="EMBL/GenBank/DDBJ databases">
        <title>The deep terrestrial virosphere.</title>
        <authorList>
            <person name="Holmfeldt K."/>
            <person name="Nilsson E."/>
            <person name="Simone D."/>
            <person name="Lopez-Fernandez M."/>
            <person name="Wu X."/>
            <person name="de Brujin I."/>
            <person name="Lundin D."/>
            <person name="Andersson A."/>
            <person name="Bertilsson S."/>
            <person name="Dopson M."/>
        </authorList>
    </citation>
    <scope>NUCLEOTIDE SEQUENCE</scope>
    <source>
        <strain evidence="3">MM415A00250</strain>
        <strain evidence="2">MM415B00805</strain>
        <strain evidence="1">TM448A00708</strain>
        <strain evidence="4">TM448B00745</strain>
    </source>
</reference>
<dbReference type="EMBL" id="MT144653">
    <property type="protein sequence ID" value="QJH96504.1"/>
    <property type="molecule type" value="Genomic_DNA"/>
</dbReference>
<dbReference type="AlphaFoldDB" id="A0A6H1ZJI8"/>
<evidence type="ECO:0008006" key="5">
    <source>
        <dbReference type="Google" id="ProtNLM"/>
    </source>
</evidence>